<dbReference type="UniPathway" id="UPA00057">
    <property type="reaction ID" value="UER00098"/>
</dbReference>
<sequence>MITRSATAPARICLAGEDLDWIGLRSLCIAVDLPTTAQTAGVEAAATEDDLTAAAVAREVWWFLCDRLHICGQMPGVVVSTAAPIGGGLSSSTALVVALMRLFLSHCQAAPMGDIEIARLAYEFEFTTCHGGGMDQLAIALGGAVLTQGCDGRLPDVIDRVEFPSDWIAIVVDSKIRKSTARHIACVRTQVATGDSRLGEYCHRVDAITEDMWNALLAHQLHEVSALVADAHEAMRDCQDMSTDRLELLRKLAFEEADLHLKVCGAGGGGSLVGVAHRDDAQAILSKCRRAFRDGGLAADVAAVEAV</sequence>
<keyword evidence="3" id="KW-0808">Transferase</keyword>
<dbReference type="GO" id="GO:0005829">
    <property type="term" value="C:cytosol"/>
    <property type="evidence" value="ECO:0007669"/>
    <property type="project" value="TreeGrafter"/>
</dbReference>
<dbReference type="PRINTS" id="PR00959">
    <property type="entry name" value="MEVGALKINASE"/>
</dbReference>
<gene>
    <name evidence="12" type="ORF">Pfl04_33780</name>
</gene>
<feature type="domain" description="GHMP kinase N-terminal" evidence="10">
    <location>
        <begin position="59"/>
        <end position="143"/>
    </location>
</feature>
<dbReference type="SUPFAM" id="SSF55060">
    <property type="entry name" value="GHMP Kinase, C-terminal domain"/>
    <property type="match status" value="1"/>
</dbReference>
<dbReference type="SUPFAM" id="SSF54211">
    <property type="entry name" value="Ribosomal protein S5 domain 2-like"/>
    <property type="match status" value="1"/>
</dbReference>
<dbReference type="InterPro" id="IPR036554">
    <property type="entry name" value="GHMP_kinase_C_sf"/>
</dbReference>
<accession>A0A8J3PN47</accession>
<evidence type="ECO:0000256" key="5">
    <source>
        <dbReference type="ARBA" id="ARBA00022777"/>
    </source>
</evidence>
<keyword evidence="8" id="KW-0443">Lipid metabolism</keyword>
<dbReference type="Gene3D" id="3.30.70.890">
    <property type="entry name" value="GHMP kinase, C-terminal domain"/>
    <property type="match status" value="1"/>
</dbReference>
<dbReference type="InterPro" id="IPR014721">
    <property type="entry name" value="Ribsml_uS5_D2-typ_fold_subgr"/>
</dbReference>
<dbReference type="PANTHER" id="PTHR43290">
    <property type="entry name" value="MEVALONATE KINASE"/>
    <property type="match status" value="1"/>
</dbReference>
<name>A0A8J3PN47_9ACTN</name>
<dbReference type="InterPro" id="IPR020568">
    <property type="entry name" value="Ribosomal_Su5_D2-typ_SF"/>
</dbReference>
<comment type="pathway">
    <text evidence="9">Isoprenoid biosynthesis; isopentenyl diphosphate biosynthesis via mevalonate pathway; isopentenyl diphosphate from (R)-mevalonate: step 1/3.</text>
</comment>
<keyword evidence="6" id="KW-0067">ATP-binding</keyword>
<dbReference type="Gene3D" id="3.30.230.10">
    <property type="match status" value="1"/>
</dbReference>
<protein>
    <recommendedName>
        <fullName evidence="14">Galactokinase</fullName>
    </recommendedName>
</protein>
<keyword evidence="4" id="KW-0547">Nucleotide-binding</keyword>
<dbReference type="InterPro" id="IPR013750">
    <property type="entry name" value="GHMP_kinase_C_dom"/>
</dbReference>
<evidence type="ECO:0000313" key="12">
    <source>
        <dbReference type="EMBL" id="GIG74974.1"/>
    </source>
</evidence>
<feature type="domain" description="GHMP kinase C-terminal" evidence="11">
    <location>
        <begin position="216"/>
        <end position="293"/>
    </location>
</feature>
<reference evidence="12" key="1">
    <citation type="submission" date="2021-01" db="EMBL/GenBank/DDBJ databases">
        <title>Whole genome shotgun sequence of Planosporangium flavigriseum NBRC 105377.</title>
        <authorList>
            <person name="Komaki H."/>
            <person name="Tamura T."/>
        </authorList>
    </citation>
    <scope>NUCLEOTIDE SEQUENCE</scope>
    <source>
        <strain evidence="12">NBRC 105377</strain>
    </source>
</reference>
<comment type="caution">
    <text evidence="12">The sequence shown here is derived from an EMBL/GenBank/DDBJ whole genome shotgun (WGS) entry which is preliminary data.</text>
</comment>
<evidence type="ECO:0000259" key="10">
    <source>
        <dbReference type="Pfam" id="PF00288"/>
    </source>
</evidence>
<evidence type="ECO:0000256" key="6">
    <source>
        <dbReference type="ARBA" id="ARBA00022840"/>
    </source>
</evidence>
<keyword evidence="7" id="KW-0460">Magnesium</keyword>
<dbReference type="GO" id="GO:0019287">
    <property type="term" value="P:isopentenyl diphosphate biosynthetic process, mevalonate pathway"/>
    <property type="evidence" value="ECO:0007669"/>
    <property type="project" value="UniProtKB-UniPathway"/>
</dbReference>
<dbReference type="PANTHER" id="PTHR43290:SF2">
    <property type="entry name" value="MEVALONATE KINASE"/>
    <property type="match status" value="1"/>
</dbReference>
<proteinExistence type="predicted"/>
<evidence type="ECO:0000259" key="11">
    <source>
        <dbReference type="Pfam" id="PF08544"/>
    </source>
</evidence>
<evidence type="ECO:0000313" key="13">
    <source>
        <dbReference type="Proteomes" id="UP000653674"/>
    </source>
</evidence>
<dbReference type="EMBL" id="BONU01000024">
    <property type="protein sequence ID" value="GIG74974.1"/>
    <property type="molecule type" value="Genomic_DNA"/>
</dbReference>
<dbReference type="Proteomes" id="UP000653674">
    <property type="component" value="Unassembled WGS sequence"/>
</dbReference>
<evidence type="ECO:0000256" key="3">
    <source>
        <dbReference type="ARBA" id="ARBA00022679"/>
    </source>
</evidence>
<organism evidence="12 13">
    <name type="scientific">Planosporangium flavigriseum</name>
    <dbReference type="NCBI Taxonomy" id="373681"/>
    <lineage>
        <taxon>Bacteria</taxon>
        <taxon>Bacillati</taxon>
        <taxon>Actinomycetota</taxon>
        <taxon>Actinomycetes</taxon>
        <taxon>Micromonosporales</taxon>
        <taxon>Micromonosporaceae</taxon>
        <taxon>Planosporangium</taxon>
    </lineage>
</organism>
<evidence type="ECO:0000256" key="2">
    <source>
        <dbReference type="ARBA" id="ARBA00022516"/>
    </source>
</evidence>
<evidence type="ECO:0000256" key="4">
    <source>
        <dbReference type="ARBA" id="ARBA00022741"/>
    </source>
</evidence>
<evidence type="ECO:0000256" key="1">
    <source>
        <dbReference type="ARBA" id="ARBA00022490"/>
    </source>
</evidence>
<evidence type="ECO:0008006" key="14">
    <source>
        <dbReference type="Google" id="ProtNLM"/>
    </source>
</evidence>
<dbReference type="GO" id="GO:0005524">
    <property type="term" value="F:ATP binding"/>
    <property type="evidence" value="ECO:0007669"/>
    <property type="project" value="UniProtKB-KW"/>
</dbReference>
<dbReference type="AlphaFoldDB" id="A0A8J3PN47"/>
<dbReference type="GO" id="GO:0004496">
    <property type="term" value="F:mevalonate kinase activity"/>
    <property type="evidence" value="ECO:0007669"/>
    <property type="project" value="InterPro"/>
</dbReference>
<dbReference type="Pfam" id="PF08544">
    <property type="entry name" value="GHMP_kinases_C"/>
    <property type="match status" value="1"/>
</dbReference>
<keyword evidence="2" id="KW-0444">Lipid biosynthesis</keyword>
<evidence type="ECO:0000256" key="9">
    <source>
        <dbReference type="ARBA" id="ARBA00029438"/>
    </source>
</evidence>
<keyword evidence="5" id="KW-0418">Kinase</keyword>
<evidence type="ECO:0000256" key="7">
    <source>
        <dbReference type="ARBA" id="ARBA00022842"/>
    </source>
</evidence>
<dbReference type="RefSeq" id="WP_338091296.1">
    <property type="nucleotide sequence ID" value="NZ_BAAAQJ010000005.1"/>
</dbReference>
<dbReference type="Pfam" id="PF00288">
    <property type="entry name" value="GHMP_kinases_N"/>
    <property type="match status" value="1"/>
</dbReference>
<keyword evidence="1" id="KW-0963">Cytoplasm</keyword>
<dbReference type="InterPro" id="IPR006205">
    <property type="entry name" value="Mev_gal_kin"/>
</dbReference>
<keyword evidence="13" id="KW-1185">Reference proteome</keyword>
<evidence type="ECO:0000256" key="8">
    <source>
        <dbReference type="ARBA" id="ARBA00023098"/>
    </source>
</evidence>
<dbReference type="InterPro" id="IPR006204">
    <property type="entry name" value="GHMP_kinase_N_dom"/>
</dbReference>